<evidence type="ECO:0000313" key="2">
    <source>
        <dbReference type="EMBL" id="MDH7640426.1"/>
    </source>
</evidence>
<organism evidence="2 3">
    <name type="scientific">Sphingomonas oryzagri</name>
    <dbReference type="NCBI Taxonomy" id="3042314"/>
    <lineage>
        <taxon>Bacteria</taxon>
        <taxon>Pseudomonadati</taxon>
        <taxon>Pseudomonadota</taxon>
        <taxon>Alphaproteobacteria</taxon>
        <taxon>Sphingomonadales</taxon>
        <taxon>Sphingomonadaceae</taxon>
        <taxon>Sphingomonas</taxon>
    </lineage>
</organism>
<reference evidence="2" key="1">
    <citation type="submission" date="2023-04" db="EMBL/GenBank/DDBJ databases">
        <title>Sphingomonas sp. MAHUQ-71 isolated from rice field.</title>
        <authorList>
            <person name="Huq M.A."/>
        </authorList>
    </citation>
    <scope>NUCLEOTIDE SEQUENCE</scope>
    <source>
        <strain evidence="2">MAHUQ-71</strain>
    </source>
</reference>
<protein>
    <submittedName>
        <fullName evidence="2">Universal stress protein</fullName>
    </submittedName>
</protein>
<dbReference type="SUPFAM" id="SSF52402">
    <property type="entry name" value="Adenine nucleotide alpha hydrolases-like"/>
    <property type="match status" value="2"/>
</dbReference>
<dbReference type="RefSeq" id="WP_281045791.1">
    <property type="nucleotide sequence ID" value="NZ_JARYGZ010000003.1"/>
</dbReference>
<gene>
    <name evidence="2" type="ORF">QGN17_16955</name>
</gene>
<comment type="caution">
    <text evidence="2">The sequence shown here is derived from an EMBL/GenBank/DDBJ whole genome shotgun (WGS) entry which is preliminary data.</text>
</comment>
<comment type="similarity">
    <text evidence="1">Belongs to the universal stress protein A family.</text>
</comment>
<dbReference type="EMBL" id="JARYGZ010000003">
    <property type="protein sequence ID" value="MDH7640426.1"/>
    <property type="molecule type" value="Genomic_DNA"/>
</dbReference>
<dbReference type="Proteomes" id="UP001160625">
    <property type="component" value="Unassembled WGS sequence"/>
</dbReference>
<evidence type="ECO:0000256" key="1">
    <source>
        <dbReference type="ARBA" id="ARBA00008791"/>
    </source>
</evidence>
<evidence type="ECO:0000313" key="3">
    <source>
        <dbReference type="Proteomes" id="UP001160625"/>
    </source>
</evidence>
<dbReference type="PANTHER" id="PTHR46268">
    <property type="entry name" value="STRESS RESPONSE PROTEIN NHAX"/>
    <property type="match status" value="1"/>
</dbReference>
<name>A0ABT6N5Q4_9SPHN</name>
<keyword evidence="3" id="KW-1185">Reference proteome</keyword>
<accession>A0ABT6N5Q4</accession>
<dbReference type="Gene3D" id="3.40.50.12370">
    <property type="match status" value="1"/>
</dbReference>
<dbReference type="PANTHER" id="PTHR46268:SF15">
    <property type="entry name" value="UNIVERSAL STRESS PROTEIN HP_0031"/>
    <property type="match status" value="1"/>
</dbReference>
<proteinExistence type="inferred from homology"/>
<sequence length="267" mass="28383">MKNVLLPVHDDAGQEARLQAALDLTRTLGGHLTCLAVVEAPTLAADAMSGDAYAILSEAAQAQEAPNAGRLRDRLPVEDVAWDWQEAMGDVAESLVAAAGMADVIVASPKIRCFPGHAQRELAADILTRCRAPVLVVPEGHGGFHADGRALVAWNGSDQAAAALRAATPLLGLASRTMILEIDDGTVKAPAEDAAAYLSRHGVKPVIRRERGHQAPVAAMLRDALRTGRFDYVVMGAYSRFRITEALLGGVSRDMLRTCPIPLFMAH</sequence>